<gene>
    <name evidence="1" type="ORF">NQ314_008939</name>
</gene>
<accession>A0AAV8Y582</accession>
<comment type="caution">
    <text evidence="1">The sequence shown here is derived from an EMBL/GenBank/DDBJ whole genome shotgun (WGS) entry which is preliminary data.</text>
</comment>
<dbReference type="Proteomes" id="UP001162156">
    <property type="component" value="Unassembled WGS sequence"/>
</dbReference>
<sequence length="179" mass="20839">MNEDNLQQQISRLNKGVSKTITKISQDSVKFLEYEKSVAKSFNTTESRIHYIEKYANNLKNQIISHENEQNNIMLTILYRQFQNLKHNVKIIRAIKRQGILNSCRQHQIPIAILNPSTILHDLTNLQIELDKFQQELAINTSEISKYYQLPLCDCAFSDNQIHTPQNSNYPKISFMGTI</sequence>
<keyword evidence="2" id="KW-1185">Reference proteome</keyword>
<proteinExistence type="predicted"/>
<evidence type="ECO:0000313" key="2">
    <source>
        <dbReference type="Proteomes" id="UP001162156"/>
    </source>
</evidence>
<protein>
    <submittedName>
        <fullName evidence="1">Uncharacterized protein</fullName>
    </submittedName>
</protein>
<evidence type="ECO:0000313" key="1">
    <source>
        <dbReference type="EMBL" id="KAJ8946240.1"/>
    </source>
</evidence>
<reference evidence="1" key="1">
    <citation type="journal article" date="2023" name="Insect Mol. Biol.">
        <title>Genome sequencing provides insights into the evolution of gene families encoding plant cell wall-degrading enzymes in longhorned beetles.</title>
        <authorList>
            <person name="Shin N.R."/>
            <person name="Okamura Y."/>
            <person name="Kirsch R."/>
            <person name="Pauchet Y."/>
        </authorList>
    </citation>
    <scope>NUCLEOTIDE SEQUENCE</scope>
    <source>
        <strain evidence="1">RBIC_L_NR</strain>
    </source>
</reference>
<dbReference type="EMBL" id="JANEYF010002456">
    <property type="protein sequence ID" value="KAJ8946240.1"/>
    <property type="molecule type" value="Genomic_DNA"/>
</dbReference>
<name>A0AAV8Y582_9CUCU</name>
<dbReference type="AlphaFoldDB" id="A0AAV8Y582"/>
<organism evidence="1 2">
    <name type="scientific">Rhamnusium bicolor</name>
    <dbReference type="NCBI Taxonomy" id="1586634"/>
    <lineage>
        <taxon>Eukaryota</taxon>
        <taxon>Metazoa</taxon>
        <taxon>Ecdysozoa</taxon>
        <taxon>Arthropoda</taxon>
        <taxon>Hexapoda</taxon>
        <taxon>Insecta</taxon>
        <taxon>Pterygota</taxon>
        <taxon>Neoptera</taxon>
        <taxon>Endopterygota</taxon>
        <taxon>Coleoptera</taxon>
        <taxon>Polyphaga</taxon>
        <taxon>Cucujiformia</taxon>
        <taxon>Chrysomeloidea</taxon>
        <taxon>Cerambycidae</taxon>
        <taxon>Lepturinae</taxon>
        <taxon>Rhagiini</taxon>
        <taxon>Rhamnusium</taxon>
    </lineage>
</organism>